<reference evidence="1 2" key="1">
    <citation type="submission" date="2021-02" db="EMBL/GenBank/DDBJ databases">
        <title>Alicyclobacillus curvatus sp. nov. and Alicyclobacillus mengziensis sp. nov., two acidophilic bacteria isolated from acid mine drainage.</title>
        <authorList>
            <person name="Huang Y."/>
        </authorList>
    </citation>
    <scope>NUCLEOTIDE SEQUENCE [LARGE SCALE GENOMIC DNA]</scope>
    <source>
        <strain evidence="1 2">S30H14</strain>
    </source>
</reference>
<gene>
    <name evidence="1" type="ORF">JZ786_15295</name>
</gene>
<evidence type="ECO:0000313" key="1">
    <source>
        <dbReference type="EMBL" id="QSO45900.1"/>
    </source>
</evidence>
<name>A0A9X7VWK0_9BACL</name>
<sequence length="105" mass="11317">MSLIEVVAAMALFVITAGSVVDMWAVSVHAATEVRLQRAVDDLAEQYAERVISGELQAVDGQEWTYTDEHGLVFTVVMKGTVGDGQEITVSSGKVHQSLQVSVPR</sequence>
<evidence type="ECO:0000313" key="2">
    <source>
        <dbReference type="Proteomes" id="UP000663505"/>
    </source>
</evidence>
<protein>
    <submittedName>
        <fullName evidence="1">Uncharacterized protein</fullName>
    </submittedName>
</protein>
<accession>A0A9X7VWK0</accession>
<dbReference type="AlphaFoldDB" id="A0A9X7VWK0"/>
<dbReference type="RefSeq" id="WP_206655272.1">
    <property type="nucleotide sequence ID" value="NZ_CP071182.1"/>
</dbReference>
<organism evidence="1 2">
    <name type="scientific">Alicyclobacillus mengziensis</name>
    <dbReference type="NCBI Taxonomy" id="2931921"/>
    <lineage>
        <taxon>Bacteria</taxon>
        <taxon>Bacillati</taxon>
        <taxon>Bacillota</taxon>
        <taxon>Bacilli</taxon>
        <taxon>Bacillales</taxon>
        <taxon>Alicyclobacillaceae</taxon>
        <taxon>Alicyclobacillus</taxon>
    </lineage>
</organism>
<dbReference type="Proteomes" id="UP000663505">
    <property type="component" value="Chromosome"/>
</dbReference>
<proteinExistence type="predicted"/>
<keyword evidence="2" id="KW-1185">Reference proteome</keyword>
<dbReference type="KEGG" id="afx:JZ786_15295"/>
<dbReference type="EMBL" id="CP071182">
    <property type="protein sequence ID" value="QSO45900.1"/>
    <property type="molecule type" value="Genomic_DNA"/>
</dbReference>